<dbReference type="PANTHER" id="PTHR43344">
    <property type="entry name" value="PHOSPHOSERINE PHOSPHATASE"/>
    <property type="match status" value="1"/>
</dbReference>
<dbReference type="InterPro" id="IPR023214">
    <property type="entry name" value="HAD_sf"/>
</dbReference>
<evidence type="ECO:0000256" key="7">
    <source>
        <dbReference type="ARBA" id="ARBA00022801"/>
    </source>
</evidence>
<dbReference type="Gene3D" id="3.40.50.1000">
    <property type="entry name" value="HAD superfamily/HAD-like"/>
    <property type="match status" value="1"/>
</dbReference>
<evidence type="ECO:0000313" key="10">
    <source>
        <dbReference type="EMBL" id="VEL08031.1"/>
    </source>
</evidence>
<protein>
    <recommendedName>
        <fullName evidence="4">Phosphoserine phosphatase</fullName>
        <ecNumber evidence="3">3.1.3.3</ecNumber>
    </recommendedName>
</protein>
<dbReference type="EMBL" id="CAAALY010002990">
    <property type="protein sequence ID" value="VEL08031.1"/>
    <property type="molecule type" value="Genomic_DNA"/>
</dbReference>
<keyword evidence="11" id="KW-1185">Reference proteome</keyword>
<evidence type="ECO:0000256" key="5">
    <source>
        <dbReference type="ARBA" id="ARBA00022605"/>
    </source>
</evidence>
<keyword evidence="5" id="KW-0028">Amino-acid biosynthesis</keyword>
<dbReference type="GO" id="GO:0036424">
    <property type="term" value="F:L-phosphoserine phosphatase activity"/>
    <property type="evidence" value="ECO:0007669"/>
    <property type="project" value="TreeGrafter"/>
</dbReference>
<dbReference type="EC" id="3.1.3.3" evidence="3"/>
<dbReference type="InterPro" id="IPR050582">
    <property type="entry name" value="HAD-like_SerB"/>
</dbReference>
<evidence type="ECO:0000256" key="6">
    <source>
        <dbReference type="ARBA" id="ARBA00022723"/>
    </source>
</evidence>
<name>A0A3S4ZZH5_9PLAT</name>
<keyword evidence="8" id="KW-0460">Magnesium</keyword>
<comment type="pathway">
    <text evidence="2">Amino-acid biosynthesis; L-serine biosynthesis; L-serine from 3-phospho-D-glycerate: step 3/3.</text>
</comment>
<evidence type="ECO:0000256" key="1">
    <source>
        <dbReference type="ARBA" id="ARBA00001946"/>
    </source>
</evidence>
<evidence type="ECO:0000256" key="2">
    <source>
        <dbReference type="ARBA" id="ARBA00005135"/>
    </source>
</evidence>
<keyword evidence="7" id="KW-0378">Hydrolase</keyword>
<proteinExistence type="predicted"/>
<dbReference type="GO" id="GO:0005737">
    <property type="term" value="C:cytoplasm"/>
    <property type="evidence" value="ECO:0007669"/>
    <property type="project" value="TreeGrafter"/>
</dbReference>
<keyword evidence="9" id="KW-0718">Serine biosynthesis</keyword>
<dbReference type="OrthoDB" id="27226at2759"/>
<dbReference type="PANTHER" id="PTHR43344:SF2">
    <property type="entry name" value="PHOSPHOSERINE PHOSPHATASE"/>
    <property type="match status" value="1"/>
</dbReference>
<dbReference type="SUPFAM" id="SSF56784">
    <property type="entry name" value="HAD-like"/>
    <property type="match status" value="1"/>
</dbReference>
<accession>A0A3S4ZZH5</accession>
<dbReference type="GO" id="GO:0000287">
    <property type="term" value="F:magnesium ion binding"/>
    <property type="evidence" value="ECO:0007669"/>
    <property type="project" value="TreeGrafter"/>
</dbReference>
<dbReference type="InterPro" id="IPR036412">
    <property type="entry name" value="HAD-like_sf"/>
</dbReference>
<reference evidence="10" key="1">
    <citation type="submission" date="2018-11" db="EMBL/GenBank/DDBJ databases">
        <authorList>
            <consortium name="Pathogen Informatics"/>
        </authorList>
    </citation>
    <scope>NUCLEOTIDE SEQUENCE</scope>
</reference>
<gene>
    <name evidence="10" type="ORF">PXEA_LOCUS1471</name>
</gene>
<comment type="caution">
    <text evidence="10">The sequence shown here is derived from an EMBL/GenBank/DDBJ whole genome shotgun (WGS) entry which is preliminary data.</text>
</comment>
<evidence type="ECO:0000256" key="8">
    <source>
        <dbReference type="ARBA" id="ARBA00022842"/>
    </source>
</evidence>
<keyword evidence="6" id="KW-0479">Metal-binding</keyword>
<evidence type="ECO:0000256" key="3">
    <source>
        <dbReference type="ARBA" id="ARBA00012640"/>
    </source>
</evidence>
<evidence type="ECO:0000313" key="11">
    <source>
        <dbReference type="Proteomes" id="UP000784294"/>
    </source>
</evidence>
<evidence type="ECO:0000256" key="4">
    <source>
        <dbReference type="ARBA" id="ARBA00015196"/>
    </source>
</evidence>
<comment type="cofactor">
    <cofactor evidence="1">
        <name>Mg(2+)</name>
        <dbReference type="ChEBI" id="CHEBI:18420"/>
    </cofactor>
</comment>
<dbReference type="GO" id="GO:0006564">
    <property type="term" value="P:L-serine biosynthetic process"/>
    <property type="evidence" value="ECO:0007669"/>
    <property type="project" value="UniProtKB-KW"/>
</dbReference>
<dbReference type="Proteomes" id="UP000784294">
    <property type="component" value="Unassembled WGS sequence"/>
</dbReference>
<dbReference type="AlphaFoldDB" id="A0A3S4ZZH5"/>
<organism evidence="10 11">
    <name type="scientific">Protopolystoma xenopodis</name>
    <dbReference type="NCBI Taxonomy" id="117903"/>
    <lineage>
        <taxon>Eukaryota</taxon>
        <taxon>Metazoa</taxon>
        <taxon>Spiralia</taxon>
        <taxon>Lophotrochozoa</taxon>
        <taxon>Platyhelminthes</taxon>
        <taxon>Monogenea</taxon>
        <taxon>Polyopisthocotylea</taxon>
        <taxon>Polystomatidea</taxon>
        <taxon>Polystomatidae</taxon>
        <taxon>Protopolystoma</taxon>
    </lineage>
</organism>
<evidence type="ECO:0000256" key="9">
    <source>
        <dbReference type="ARBA" id="ARBA00023299"/>
    </source>
</evidence>
<sequence>MPCSLSIYPNDLSIIHYVLAISFNKDPTNSIADFDPNQPTSRSNGKREVVARLKAELNTGVAIIGDGMTDAMACPPADVFIGFGGNADRNSVRQSTPYFFTSIIGLEIFLEENRVFKIPNFV</sequence>